<evidence type="ECO:0000256" key="1">
    <source>
        <dbReference type="SAM" id="Phobius"/>
    </source>
</evidence>
<sequence length="267" mass="28753">MLGVFSGEVVEVPEELVAAGSRTPSPKTRASELVNRFLSAAAPAVSIQLGSFGHIAYSHANQSPFRPRMFAAKEDIFCMFEGVLENLGSLRQQYGLSKSANEVVLVIEAYKALRDRAPYPASFMLSHLTGSYAFVLFDKSTNALLVASDPDGRVPLYWGITADGCVAFSENIELLKGSCGKSLAPFPQGCFYSNALGGLKCYEKPKNKVVAVPANEEEICGATFKVEGSATVLRRATKHVTIILLFISCCVCVFVCLCVCECGVCFC</sequence>
<dbReference type="SUPFAM" id="SSF56235">
    <property type="entry name" value="N-terminal nucleophile aminohydrolases (Ntn hydrolases)"/>
    <property type="match status" value="1"/>
</dbReference>
<protein>
    <submittedName>
        <fullName evidence="3">Aluminum induced protein with YGL and LRDR motifs</fullName>
    </submittedName>
</protein>
<accession>A0AAV8GQK5</accession>
<dbReference type="Pfam" id="PF12481">
    <property type="entry name" value="DUF3700"/>
    <property type="match status" value="1"/>
</dbReference>
<keyword evidence="1" id="KW-0812">Transmembrane</keyword>
<dbReference type="EMBL" id="JAMFTS010000001">
    <property type="protein sequence ID" value="KAJ4807284.1"/>
    <property type="molecule type" value="Genomic_DNA"/>
</dbReference>
<dbReference type="PANTHER" id="PTHR45952:SF5">
    <property type="entry name" value="ALUMINUM INDUCED PROTEIN WITH YGL AND LRDR MOTIFS"/>
    <property type="match status" value="1"/>
</dbReference>
<keyword evidence="1" id="KW-1133">Transmembrane helix</keyword>
<dbReference type="InterPro" id="IPR029055">
    <property type="entry name" value="Ntn_hydrolases_N"/>
</dbReference>
<dbReference type="InterPro" id="IPR044828">
    <property type="entry name" value="TSJT1-like"/>
</dbReference>
<proteinExistence type="predicted"/>
<dbReference type="Gene3D" id="3.60.20.10">
    <property type="entry name" value="Glutamine Phosphoribosylpyrophosphate, subunit 1, domain 1"/>
    <property type="match status" value="1"/>
</dbReference>
<feature type="domain" description="DUF3700" evidence="2">
    <location>
        <begin position="2"/>
        <end position="226"/>
    </location>
</feature>
<evidence type="ECO:0000313" key="4">
    <source>
        <dbReference type="Proteomes" id="UP001140206"/>
    </source>
</evidence>
<feature type="transmembrane region" description="Helical" evidence="1">
    <location>
        <begin position="242"/>
        <end position="266"/>
    </location>
</feature>
<comment type="caution">
    <text evidence="3">The sequence shown here is derived from an EMBL/GenBank/DDBJ whole genome shotgun (WGS) entry which is preliminary data.</text>
</comment>
<reference evidence="3" key="1">
    <citation type="submission" date="2022-08" db="EMBL/GenBank/DDBJ databases">
        <authorList>
            <person name="Marques A."/>
        </authorList>
    </citation>
    <scope>NUCLEOTIDE SEQUENCE</scope>
    <source>
        <strain evidence="3">RhyPub2mFocal</strain>
        <tissue evidence="3">Leaves</tissue>
    </source>
</reference>
<evidence type="ECO:0000259" key="2">
    <source>
        <dbReference type="SMART" id="SM01172"/>
    </source>
</evidence>
<gene>
    <name evidence="3" type="ORF">LUZ62_019850</name>
</gene>
<dbReference type="SMART" id="SM01172">
    <property type="entry name" value="DUF3700"/>
    <property type="match status" value="1"/>
</dbReference>
<keyword evidence="1" id="KW-0472">Membrane</keyword>
<keyword evidence="4" id="KW-1185">Reference proteome</keyword>
<dbReference type="Proteomes" id="UP001140206">
    <property type="component" value="Chromosome 1"/>
</dbReference>
<organism evidence="3 4">
    <name type="scientific">Rhynchospora pubera</name>
    <dbReference type="NCBI Taxonomy" id="906938"/>
    <lineage>
        <taxon>Eukaryota</taxon>
        <taxon>Viridiplantae</taxon>
        <taxon>Streptophyta</taxon>
        <taxon>Embryophyta</taxon>
        <taxon>Tracheophyta</taxon>
        <taxon>Spermatophyta</taxon>
        <taxon>Magnoliopsida</taxon>
        <taxon>Liliopsida</taxon>
        <taxon>Poales</taxon>
        <taxon>Cyperaceae</taxon>
        <taxon>Cyperoideae</taxon>
        <taxon>Rhynchosporeae</taxon>
        <taxon>Rhynchospora</taxon>
    </lineage>
</organism>
<evidence type="ECO:0000313" key="3">
    <source>
        <dbReference type="EMBL" id="KAJ4807284.1"/>
    </source>
</evidence>
<dbReference type="InterPro" id="IPR024286">
    <property type="entry name" value="DUF3700"/>
</dbReference>
<dbReference type="AlphaFoldDB" id="A0AAV8GQK5"/>
<name>A0AAV8GQK5_9POAL</name>
<dbReference type="PANTHER" id="PTHR45952">
    <property type="entry name" value="ALUMINUM INDUCED PROTEIN WITH YGL AND LRDR MOTIFS"/>
    <property type="match status" value="1"/>
</dbReference>